<name>A0ACB9FJ61_ARCLA</name>
<protein>
    <submittedName>
        <fullName evidence="1">Uncharacterized protein</fullName>
    </submittedName>
</protein>
<gene>
    <name evidence="1" type="ORF">L6452_02188</name>
</gene>
<reference evidence="2" key="1">
    <citation type="journal article" date="2022" name="Mol. Ecol. Resour.">
        <title>The genomes of chicory, endive, great burdock and yacon provide insights into Asteraceae palaeo-polyploidization history and plant inulin production.</title>
        <authorList>
            <person name="Fan W."/>
            <person name="Wang S."/>
            <person name="Wang H."/>
            <person name="Wang A."/>
            <person name="Jiang F."/>
            <person name="Liu H."/>
            <person name="Zhao H."/>
            <person name="Xu D."/>
            <person name="Zhang Y."/>
        </authorList>
    </citation>
    <scope>NUCLEOTIDE SEQUENCE [LARGE SCALE GENOMIC DNA]</scope>
    <source>
        <strain evidence="2">cv. Niubang</strain>
    </source>
</reference>
<dbReference type="EMBL" id="CM042047">
    <property type="protein sequence ID" value="KAI3771036.1"/>
    <property type="molecule type" value="Genomic_DNA"/>
</dbReference>
<dbReference type="Proteomes" id="UP001055879">
    <property type="component" value="Linkage Group LG01"/>
</dbReference>
<keyword evidence="2" id="KW-1185">Reference proteome</keyword>
<organism evidence="1 2">
    <name type="scientific">Arctium lappa</name>
    <name type="common">Greater burdock</name>
    <name type="synonym">Lappa major</name>
    <dbReference type="NCBI Taxonomy" id="4217"/>
    <lineage>
        <taxon>Eukaryota</taxon>
        <taxon>Viridiplantae</taxon>
        <taxon>Streptophyta</taxon>
        <taxon>Embryophyta</taxon>
        <taxon>Tracheophyta</taxon>
        <taxon>Spermatophyta</taxon>
        <taxon>Magnoliopsida</taxon>
        <taxon>eudicotyledons</taxon>
        <taxon>Gunneridae</taxon>
        <taxon>Pentapetalae</taxon>
        <taxon>asterids</taxon>
        <taxon>campanulids</taxon>
        <taxon>Asterales</taxon>
        <taxon>Asteraceae</taxon>
        <taxon>Carduoideae</taxon>
        <taxon>Cardueae</taxon>
        <taxon>Arctiinae</taxon>
        <taxon>Arctium</taxon>
    </lineage>
</organism>
<sequence>MPLSTHRSPPSACKWISEVGDDAKVVGYIVSGLFSSAYHNQFRSSSPRFQLVFCVFVARKLLDEFAHHLGILVMIIAIVFTSYVAESLGHTVLGQRSIPTDNYGLGKYTIQTEPIIEQVSHTHFEIKS</sequence>
<proteinExistence type="predicted"/>
<reference evidence="1 2" key="2">
    <citation type="journal article" date="2022" name="Mol. Ecol. Resour.">
        <title>The genomes of chicory, endive, great burdock and yacon provide insights into Asteraceae paleo-polyploidization history and plant inulin production.</title>
        <authorList>
            <person name="Fan W."/>
            <person name="Wang S."/>
            <person name="Wang H."/>
            <person name="Wang A."/>
            <person name="Jiang F."/>
            <person name="Liu H."/>
            <person name="Zhao H."/>
            <person name="Xu D."/>
            <person name="Zhang Y."/>
        </authorList>
    </citation>
    <scope>NUCLEOTIDE SEQUENCE [LARGE SCALE GENOMIC DNA]</scope>
    <source>
        <strain evidence="2">cv. Niubang</strain>
    </source>
</reference>
<evidence type="ECO:0000313" key="2">
    <source>
        <dbReference type="Proteomes" id="UP001055879"/>
    </source>
</evidence>
<accession>A0ACB9FJ61</accession>
<evidence type="ECO:0000313" key="1">
    <source>
        <dbReference type="EMBL" id="KAI3771036.1"/>
    </source>
</evidence>
<comment type="caution">
    <text evidence="1">The sequence shown here is derived from an EMBL/GenBank/DDBJ whole genome shotgun (WGS) entry which is preliminary data.</text>
</comment>